<reference evidence="9" key="1">
    <citation type="journal article" date="2021" name="Sci. Rep.">
        <title>Diploid genomic architecture of Nitzschia inconspicua, an elite biomass production diatom.</title>
        <authorList>
            <person name="Oliver A."/>
            <person name="Podell S."/>
            <person name="Pinowska A."/>
            <person name="Traller J.C."/>
            <person name="Smith S.R."/>
            <person name="McClure R."/>
            <person name="Beliaev A."/>
            <person name="Bohutskyi P."/>
            <person name="Hill E.A."/>
            <person name="Rabines A."/>
            <person name="Zheng H."/>
            <person name="Allen L.Z."/>
            <person name="Kuo A."/>
            <person name="Grigoriev I.V."/>
            <person name="Allen A.E."/>
            <person name="Hazlebeck D."/>
            <person name="Allen E.E."/>
        </authorList>
    </citation>
    <scope>NUCLEOTIDE SEQUENCE</scope>
    <source>
        <strain evidence="9">Hildebrandi</strain>
    </source>
</reference>
<comment type="caution">
    <text evidence="9">The sequence shown here is derived from an EMBL/GenBank/DDBJ whole genome shotgun (WGS) entry which is preliminary data.</text>
</comment>
<dbReference type="EMBL" id="JAGRRH010000010">
    <property type="protein sequence ID" value="KAG7362851.1"/>
    <property type="molecule type" value="Genomic_DNA"/>
</dbReference>
<organism evidence="9 10">
    <name type="scientific">Nitzschia inconspicua</name>
    <dbReference type="NCBI Taxonomy" id="303405"/>
    <lineage>
        <taxon>Eukaryota</taxon>
        <taxon>Sar</taxon>
        <taxon>Stramenopiles</taxon>
        <taxon>Ochrophyta</taxon>
        <taxon>Bacillariophyta</taxon>
        <taxon>Bacillariophyceae</taxon>
        <taxon>Bacillariophycidae</taxon>
        <taxon>Bacillariales</taxon>
        <taxon>Bacillariaceae</taxon>
        <taxon>Nitzschia</taxon>
    </lineage>
</organism>
<keyword evidence="3 7" id="KW-0812">Transmembrane</keyword>
<keyword evidence="5 7" id="KW-0472">Membrane</keyword>
<feature type="transmembrane region" description="Helical" evidence="7">
    <location>
        <begin position="253"/>
        <end position="282"/>
    </location>
</feature>
<dbReference type="PANTHER" id="PTHR33778:SF1">
    <property type="entry name" value="MAGNESIUM TRANSPORTER YHID-RELATED"/>
    <property type="match status" value="1"/>
</dbReference>
<evidence type="ECO:0000256" key="2">
    <source>
        <dbReference type="ARBA" id="ARBA00022475"/>
    </source>
</evidence>
<dbReference type="GO" id="GO:0005886">
    <property type="term" value="C:plasma membrane"/>
    <property type="evidence" value="ECO:0007669"/>
    <property type="project" value="UniProtKB-SubCell"/>
</dbReference>
<keyword evidence="4 7" id="KW-1133">Transmembrane helix</keyword>
<evidence type="ECO:0000256" key="1">
    <source>
        <dbReference type="ARBA" id="ARBA00004651"/>
    </source>
</evidence>
<dbReference type="Pfam" id="PF02308">
    <property type="entry name" value="MgtC"/>
    <property type="match status" value="1"/>
</dbReference>
<dbReference type="InterPro" id="IPR003416">
    <property type="entry name" value="MgtC/SapB/SrpB/YhiD_fam"/>
</dbReference>
<evidence type="ECO:0000256" key="6">
    <source>
        <dbReference type="SAM" id="MobiDB-lite"/>
    </source>
</evidence>
<evidence type="ECO:0000259" key="8">
    <source>
        <dbReference type="Pfam" id="PF02308"/>
    </source>
</evidence>
<evidence type="ECO:0000256" key="5">
    <source>
        <dbReference type="ARBA" id="ARBA00023136"/>
    </source>
</evidence>
<dbReference type="AlphaFoldDB" id="A0A9K3LLW6"/>
<feature type="transmembrane region" description="Helical" evidence="7">
    <location>
        <begin position="97"/>
        <end position="117"/>
    </location>
</feature>
<evidence type="ECO:0000256" key="4">
    <source>
        <dbReference type="ARBA" id="ARBA00022989"/>
    </source>
</evidence>
<feature type="domain" description="MgtC/SapB/SrpB/YhiD N-terminal" evidence="8">
    <location>
        <begin position="164"/>
        <end position="286"/>
    </location>
</feature>
<dbReference type="PANTHER" id="PTHR33778">
    <property type="entry name" value="PROTEIN MGTC"/>
    <property type="match status" value="1"/>
</dbReference>
<sequence>MPVHVISKPSSHHSLATFLFVVVVTVFMPSLLGAFQYANLPHTAVCRRQITILQQQHRSAPPRRIRIPNTERTELLVQAPILQKVPFLDSYLQNRQILRIAMPIILAILLLLPKTALASSVGPGAMEVATSSVEAVATAAPTLHLHSVFSSIPAAMELRLSIRLLYAALMGAALGKERSFAKHSAGVRTMSLVSMGAAAFTVCSQFGFSGHSDTGRVAANVVSGVGFVGAGVITTSARNQQNIVHGLTTAATIWLSAAVGMACGVGLFRIATTTAVATLFILRMGRKKPKTAPFRPFDQFSSAMQSFTKTQVEADDLEAKNHVISEWNETPHEDEAAATTAKSVKATAEVEIANGATTDQSDLMEEVVRLAWQNATLDYGTLVSTERVDEHFRSKSDHRPGDRVVGISSLPSSMHS</sequence>
<protein>
    <submittedName>
        <fullName evidence="9">MgtC family protein</fullName>
    </submittedName>
</protein>
<evidence type="ECO:0000313" key="9">
    <source>
        <dbReference type="EMBL" id="KAG7362851.1"/>
    </source>
</evidence>
<proteinExistence type="predicted"/>
<keyword evidence="2" id="KW-1003">Cell membrane</keyword>
<keyword evidence="10" id="KW-1185">Reference proteome</keyword>
<feature type="compositionally biased region" description="Basic and acidic residues" evidence="6">
    <location>
        <begin position="392"/>
        <end position="402"/>
    </location>
</feature>
<name>A0A9K3LLW6_9STRA</name>
<evidence type="ECO:0000256" key="7">
    <source>
        <dbReference type="SAM" id="Phobius"/>
    </source>
</evidence>
<evidence type="ECO:0000256" key="3">
    <source>
        <dbReference type="ARBA" id="ARBA00022692"/>
    </source>
</evidence>
<gene>
    <name evidence="9" type="ORF">IV203_026211</name>
</gene>
<feature type="region of interest" description="Disordered" evidence="6">
    <location>
        <begin position="392"/>
        <end position="416"/>
    </location>
</feature>
<dbReference type="InterPro" id="IPR049177">
    <property type="entry name" value="MgtC_SapB_SrpB_YhiD_N"/>
</dbReference>
<feature type="transmembrane region" description="Helical" evidence="7">
    <location>
        <begin position="187"/>
        <end position="208"/>
    </location>
</feature>
<feature type="transmembrane region" description="Helical" evidence="7">
    <location>
        <begin position="15"/>
        <end position="38"/>
    </location>
</feature>
<reference evidence="9" key="2">
    <citation type="submission" date="2021-04" db="EMBL/GenBank/DDBJ databases">
        <authorList>
            <person name="Podell S."/>
        </authorList>
    </citation>
    <scope>NUCLEOTIDE SEQUENCE</scope>
    <source>
        <strain evidence="9">Hildebrandi</strain>
    </source>
</reference>
<evidence type="ECO:0000313" key="10">
    <source>
        <dbReference type="Proteomes" id="UP000693970"/>
    </source>
</evidence>
<comment type="subcellular location">
    <subcellularLocation>
        <location evidence="1">Cell membrane</location>
        <topology evidence="1">Multi-pass membrane protein</topology>
    </subcellularLocation>
</comment>
<dbReference type="OrthoDB" id="10052237at2759"/>
<accession>A0A9K3LLW6</accession>
<dbReference type="Proteomes" id="UP000693970">
    <property type="component" value="Unassembled WGS sequence"/>
</dbReference>